<evidence type="ECO:0000313" key="3">
    <source>
        <dbReference type="EMBL" id="KXB64557.1"/>
    </source>
</evidence>
<feature type="chain" id="PRO_5007461380" description="Esterase Ig-like N-terminal domain-containing protein" evidence="1">
    <location>
        <begin position="30"/>
        <end position="650"/>
    </location>
</feature>
<protein>
    <recommendedName>
        <fullName evidence="2">Esterase Ig-like N-terminal domain-containing protein</fullName>
    </recommendedName>
</protein>
<keyword evidence="4" id="KW-1185">Reference proteome</keyword>
<evidence type="ECO:0000313" key="4">
    <source>
        <dbReference type="Proteomes" id="UP000070483"/>
    </source>
</evidence>
<organism evidence="3 4">
    <name type="scientific">Leptotrichia wadei</name>
    <dbReference type="NCBI Taxonomy" id="157687"/>
    <lineage>
        <taxon>Bacteria</taxon>
        <taxon>Fusobacteriati</taxon>
        <taxon>Fusobacteriota</taxon>
        <taxon>Fusobacteriia</taxon>
        <taxon>Fusobacteriales</taxon>
        <taxon>Leptotrichiaceae</taxon>
        <taxon>Leptotrichia</taxon>
    </lineage>
</organism>
<accession>A0A134AA22</accession>
<reference evidence="4" key="1">
    <citation type="submission" date="2016-01" db="EMBL/GenBank/DDBJ databases">
        <authorList>
            <person name="Mitreva M."/>
            <person name="Pepin K.H."/>
            <person name="Mihindukulasuriya K.A."/>
            <person name="Fulton R."/>
            <person name="Fronick C."/>
            <person name="O'Laughlin M."/>
            <person name="Miner T."/>
            <person name="Herter B."/>
            <person name="Rosa B.A."/>
            <person name="Cordes M."/>
            <person name="Tomlinson C."/>
            <person name="Wollam A."/>
            <person name="Palsikar V.B."/>
            <person name="Mardis E.R."/>
            <person name="Wilson R.K."/>
        </authorList>
    </citation>
    <scope>NUCLEOTIDE SEQUENCE [LARGE SCALE GENOMIC DNA]</scope>
    <source>
        <strain evidence="4">KA00185</strain>
    </source>
</reference>
<sequence>MKLNYKKKLYFGMMALFLAGMAFSTISVAKTTNKSKISKSILADNAIVNVKSYGFVDLEGAKTSAIIVEYNQNIKANSVDKNDYEITDYAIYSEKKDGFEKTVEIDRDGTKGNEGQITKVYVNDKPEISKNGGTKEGKYVIIEVNTDYMLSGQNLYYTSTMMAGVKQIGEVDGKNGKIAAGTREISNYTLEDKQQTRPTGETVRQTVITADKNKIILPEFDKNSGWKIHYIGNGGFKATKAYSEYTGKYEDFEMPYAIYVPNKEVLEKNKGNISVVLHMEHAGANDIDPMASLTSTKAAAKMASKELQEKNPAIIIVPQVEESRRSTNDVVSSSEANTAIWELLDSVLKEYKGYINESRIYGTGQSMGGMLLLDMAAQRDNFFAGVAILGSQWSNNYNKDFQNNGAPARSPENDPISFNGFGLDKKNYQNWYYMISDDNVLVHTAKDDLMATSLWKTIQEYFKAAGIEIAHDEWDPYLSVEEQNKIDKKMTTHDNTKPGTGINWGEFSKGSHMSTWKYGYQIDYPFEWLFEQRLETAQARGKVKQLKNKWLGRDKNGNIKKGSGTAELNTAQYTPNGKSDIYTEDWKPYIIVSKLISDIPNAEKIVLNKRTGEKYTKKSYVEMVRKLYNLLSKEEKTKVKNYKDLVKDEK</sequence>
<proteinExistence type="predicted"/>
<evidence type="ECO:0000256" key="1">
    <source>
        <dbReference type="SAM" id="SignalP"/>
    </source>
</evidence>
<dbReference type="AlphaFoldDB" id="A0A134AA22"/>
<dbReference type="STRING" id="157687.HMPREF3180_01384"/>
<name>A0A134AA22_9FUSO</name>
<gene>
    <name evidence="3" type="ORF">HMPREF3180_01384</name>
</gene>
<keyword evidence="1" id="KW-0732">Signal</keyword>
<dbReference type="Gene3D" id="3.40.50.1820">
    <property type="entry name" value="alpha/beta hydrolase"/>
    <property type="match status" value="1"/>
</dbReference>
<dbReference type="Pfam" id="PF18435">
    <property type="entry name" value="EstA_Ig_like"/>
    <property type="match status" value="1"/>
</dbReference>
<dbReference type="PATRIC" id="fig|157687.3.peg.1380"/>
<dbReference type="SUPFAM" id="SSF53474">
    <property type="entry name" value="alpha/beta-Hydrolases"/>
    <property type="match status" value="1"/>
</dbReference>
<comment type="caution">
    <text evidence="3">The sequence shown here is derived from an EMBL/GenBank/DDBJ whole genome shotgun (WGS) entry which is preliminary data.</text>
</comment>
<dbReference type="Proteomes" id="UP000070483">
    <property type="component" value="Unassembled WGS sequence"/>
</dbReference>
<dbReference type="OrthoDB" id="9777383at2"/>
<dbReference type="InterPro" id="IPR041172">
    <property type="entry name" value="EstA_Ig-like_N"/>
</dbReference>
<evidence type="ECO:0000259" key="2">
    <source>
        <dbReference type="Pfam" id="PF18435"/>
    </source>
</evidence>
<dbReference type="RefSeq" id="WP_060918080.1">
    <property type="nucleotide sequence ID" value="NZ_KQ960078.1"/>
</dbReference>
<dbReference type="Gene3D" id="2.60.40.2180">
    <property type="match status" value="1"/>
</dbReference>
<dbReference type="InterPro" id="IPR029058">
    <property type="entry name" value="AB_hydrolase_fold"/>
</dbReference>
<feature type="signal peptide" evidence="1">
    <location>
        <begin position="1"/>
        <end position="29"/>
    </location>
</feature>
<feature type="domain" description="Esterase Ig-like N-terminal" evidence="2">
    <location>
        <begin position="59"/>
        <end position="176"/>
    </location>
</feature>
<dbReference type="EMBL" id="LSDD01000096">
    <property type="protein sequence ID" value="KXB64557.1"/>
    <property type="molecule type" value="Genomic_DNA"/>
</dbReference>